<dbReference type="RefSeq" id="WP_103684847.1">
    <property type="nucleotide sequence ID" value="NZ_PQGG01000029.1"/>
</dbReference>
<dbReference type="GO" id="GO:0016020">
    <property type="term" value="C:membrane"/>
    <property type="evidence" value="ECO:0007669"/>
    <property type="project" value="UniProtKB-SubCell"/>
</dbReference>
<dbReference type="Pfam" id="PF13564">
    <property type="entry name" value="DoxX_2"/>
    <property type="match status" value="1"/>
</dbReference>
<evidence type="ECO:0000256" key="5">
    <source>
        <dbReference type="SAM" id="Phobius"/>
    </source>
</evidence>
<dbReference type="EMBL" id="PQGG01000029">
    <property type="protein sequence ID" value="POP52387.1"/>
    <property type="molecule type" value="Genomic_DNA"/>
</dbReference>
<accession>A0A2S4HEJ3</accession>
<reference evidence="6 7" key="1">
    <citation type="submission" date="2018-01" db="EMBL/GenBank/DDBJ databases">
        <authorList>
            <person name="Yu X.-D."/>
        </authorList>
    </citation>
    <scope>NUCLEOTIDE SEQUENCE [LARGE SCALE GENOMIC DNA]</scope>
    <source>
        <strain evidence="6 7">ZX-21</strain>
    </source>
</reference>
<name>A0A2S4HEJ3_9GAMM</name>
<keyword evidence="2 5" id="KW-0812">Transmembrane</keyword>
<comment type="caution">
    <text evidence="6">The sequence shown here is derived from an EMBL/GenBank/DDBJ whole genome shotgun (WGS) entry which is preliminary data.</text>
</comment>
<evidence type="ECO:0000256" key="2">
    <source>
        <dbReference type="ARBA" id="ARBA00022692"/>
    </source>
</evidence>
<feature type="transmembrane region" description="Helical" evidence="5">
    <location>
        <begin position="90"/>
        <end position="110"/>
    </location>
</feature>
<feature type="transmembrane region" description="Helical" evidence="5">
    <location>
        <begin position="66"/>
        <end position="84"/>
    </location>
</feature>
<keyword evidence="3 5" id="KW-1133">Transmembrane helix</keyword>
<dbReference type="Proteomes" id="UP000237222">
    <property type="component" value="Unassembled WGS sequence"/>
</dbReference>
<dbReference type="InterPro" id="IPR032808">
    <property type="entry name" value="DoxX"/>
</dbReference>
<keyword evidence="4 5" id="KW-0472">Membrane</keyword>
<proteinExistence type="predicted"/>
<protein>
    <submittedName>
        <fullName evidence="6">Polyhydroxyalkanoate depolymerase</fullName>
    </submittedName>
</protein>
<sequence length="124" mass="13876">MKKYGWGISVLFALFMLAASVAPKLLGAEVALDPLIEIGWPTKYVFLIGFIELLCTILFLVPRTSLLGCILMTGLFGGAIASHLRAESPLFSHTLFSVYLGIFMWLALWLRDESVRRLFPLKIK</sequence>
<dbReference type="OrthoDB" id="9811373at2"/>
<evidence type="ECO:0000256" key="3">
    <source>
        <dbReference type="ARBA" id="ARBA00022989"/>
    </source>
</evidence>
<evidence type="ECO:0000256" key="4">
    <source>
        <dbReference type="ARBA" id="ARBA00023136"/>
    </source>
</evidence>
<organism evidence="6 7">
    <name type="scientific">Zhongshania marina</name>
    <dbReference type="NCBI Taxonomy" id="2304603"/>
    <lineage>
        <taxon>Bacteria</taxon>
        <taxon>Pseudomonadati</taxon>
        <taxon>Pseudomonadota</taxon>
        <taxon>Gammaproteobacteria</taxon>
        <taxon>Cellvibrionales</taxon>
        <taxon>Spongiibacteraceae</taxon>
        <taxon>Zhongshania</taxon>
    </lineage>
</organism>
<dbReference type="AlphaFoldDB" id="A0A2S4HEJ3"/>
<evidence type="ECO:0000313" key="7">
    <source>
        <dbReference type="Proteomes" id="UP000237222"/>
    </source>
</evidence>
<evidence type="ECO:0000256" key="1">
    <source>
        <dbReference type="ARBA" id="ARBA00004141"/>
    </source>
</evidence>
<evidence type="ECO:0000313" key="6">
    <source>
        <dbReference type="EMBL" id="POP52387.1"/>
    </source>
</evidence>
<comment type="subcellular location">
    <subcellularLocation>
        <location evidence="1">Membrane</location>
        <topology evidence="1">Multi-pass membrane protein</topology>
    </subcellularLocation>
</comment>
<gene>
    <name evidence="6" type="ORF">C0068_12680</name>
</gene>
<feature type="transmembrane region" description="Helical" evidence="5">
    <location>
        <begin position="43"/>
        <end position="61"/>
    </location>
</feature>